<evidence type="ECO:0000256" key="8">
    <source>
        <dbReference type="ARBA" id="ARBA00023136"/>
    </source>
</evidence>
<evidence type="ECO:0000256" key="1">
    <source>
        <dbReference type="ARBA" id="ARBA00004429"/>
    </source>
</evidence>
<comment type="similarity">
    <text evidence="2 9">Belongs to the ABC-2 integral membrane protein family.</text>
</comment>
<feature type="transmembrane region" description="Helical" evidence="9">
    <location>
        <begin position="199"/>
        <end position="218"/>
    </location>
</feature>
<evidence type="ECO:0000313" key="12">
    <source>
        <dbReference type="Proteomes" id="UP000812270"/>
    </source>
</evidence>
<evidence type="ECO:0000256" key="2">
    <source>
        <dbReference type="ARBA" id="ARBA00007783"/>
    </source>
</evidence>
<keyword evidence="12" id="KW-1185">Reference proteome</keyword>
<evidence type="ECO:0000256" key="6">
    <source>
        <dbReference type="ARBA" id="ARBA00022692"/>
    </source>
</evidence>
<keyword evidence="4 9" id="KW-1003">Cell membrane</keyword>
<comment type="subcellular location">
    <subcellularLocation>
        <location evidence="1">Cell inner membrane</location>
        <topology evidence="1">Multi-pass membrane protein</topology>
    </subcellularLocation>
    <subcellularLocation>
        <location evidence="9">Cell membrane</location>
        <topology evidence="9">Multi-pass membrane protein</topology>
    </subcellularLocation>
</comment>
<dbReference type="Proteomes" id="UP000812270">
    <property type="component" value="Unassembled WGS sequence"/>
</dbReference>
<dbReference type="PROSITE" id="PS51012">
    <property type="entry name" value="ABC_TM2"/>
    <property type="match status" value="1"/>
</dbReference>
<comment type="caution">
    <text evidence="11">The sequence shown here is derived from an EMBL/GenBank/DDBJ whole genome shotgun (WGS) entry which is preliminary data.</text>
</comment>
<feature type="transmembrane region" description="Helical" evidence="9">
    <location>
        <begin position="132"/>
        <end position="154"/>
    </location>
</feature>
<feature type="transmembrane region" description="Helical" evidence="9">
    <location>
        <begin position="166"/>
        <end position="193"/>
    </location>
</feature>
<protein>
    <recommendedName>
        <fullName evidence="9">Transport permease protein</fullName>
    </recommendedName>
</protein>
<evidence type="ECO:0000256" key="5">
    <source>
        <dbReference type="ARBA" id="ARBA00022519"/>
    </source>
</evidence>
<evidence type="ECO:0000259" key="10">
    <source>
        <dbReference type="PROSITE" id="PS51012"/>
    </source>
</evidence>
<sequence>MTETNTDKEHWDMIIQPKTSMLDLQLKEVWRYRDLIMLFVKRDFAAQVKQTVLGPVWHLIQPILTTIIFLVLFGGIAGIQTEGVPQPMFYMAGITLWYYFSLSLTATAGTFVTNAPIFGKVYFPRLVLPVSIVISNLIKLAIQFGLLVVIMFYYGISGKYVFHFNIYLLLAPVVIFILAGLSLGLGIIISSLTTKYRDFTLLLTFAVQLGMYVSPIGYPLSKLEGSKYRILLEINPITPLVEAFRYSLFGKGTFTTGTLLYSFAFMMVSLFFGIIMFNKVEKSFMDTV</sequence>
<dbReference type="GO" id="GO:0005886">
    <property type="term" value="C:plasma membrane"/>
    <property type="evidence" value="ECO:0007669"/>
    <property type="project" value="UniProtKB-SubCell"/>
</dbReference>
<keyword evidence="8 9" id="KW-0472">Membrane</keyword>
<gene>
    <name evidence="11" type="ORF">KTO63_11790</name>
</gene>
<dbReference type="EMBL" id="JAHSPG010000008">
    <property type="protein sequence ID" value="MBV4357834.1"/>
    <property type="molecule type" value="Genomic_DNA"/>
</dbReference>
<dbReference type="PANTHER" id="PTHR30413">
    <property type="entry name" value="INNER MEMBRANE TRANSPORT PERMEASE"/>
    <property type="match status" value="1"/>
</dbReference>
<name>A0A9E2SAP4_9BACT</name>
<keyword evidence="5" id="KW-0997">Cell inner membrane</keyword>
<accession>A0A9E2SAP4</accession>
<dbReference type="PANTHER" id="PTHR30413:SF8">
    <property type="entry name" value="TRANSPORT PERMEASE PROTEIN"/>
    <property type="match status" value="1"/>
</dbReference>
<dbReference type="GO" id="GO:0015920">
    <property type="term" value="P:lipopolysaccharide transport"/>
    <property type="evidence" value="ECO:0007669"/>
    <property type="project" value="TreeGrafter"/>
</dbReference>
<reference evidence="11" key="1">
    <citation type="submission" date="2021-06" db="EMBL/GenBank/DDBJ databases">
        <authorList>
            <person name="Huq M.A."/>
        </authorList>
    </citation>
    <scope>NUCLEOTIDE SEQUENCE</scope>
    <source>
        <strain evidence="11">MAH-26</strain>
    </source>
</reference>
<dbReference type="GO" id="GO:0140359">
    <property type="term" value="F:ABC-type transporter activity"/>
    <property type="evidence" value="ECO:0007669"/>
    <property type="project" value="InterPro"/>
</dbReference>
<dbReference type="AlphaFoldDB" id="A0A9E2SAP4"/>
<keyword evidence="7 9" id="KW-1133">Transmembrane helix</keyword>
<proteinExistence type="inferred from homology"/>
<evidence type="ECO:0000256" key="9">
    <source>
        <dbReference type="RuleBase" id="RU361157"/>
    </source>
</evidence>
<evidence type="ECO:0000313" key="11">
    <source>
        <dbReference type="EMBL" id="MBV4357834.1"/>
    </source>
</evidence>
<evidence type="ECO:0000256" key="3">
    <source>
        <dbReference type="ARBA" id="ARBA00022448"/>
    </source>
</evidence>
<feature type="transmembrane region" description="Helical" evidence="9">
    <location>
        <begin position="89"/>
        <end position="112"/>
    </location>
</feature>
<organism evidence="11 12">
    <name type="scientific">Pinibacter aurantiacus</name>
    <dbReference type="NCBI Taxonomy" id="2851599"/>
    <lineage>
        <taxon>Bacteria</taxon>
        <taxon>Pseudomonadati</taxon>
        <taxon>Bacteroidota</taxon>
        <taxon>Chitinophagia</taxon>
        <taxon>Chitinophagales</taxon>
        <taxon>Chitinophagaceae</taxon>
        <taxon>Pinibacter</taxon>
    </lineage>
</organism>
<dbReference type="InterPro" id="IPR047817">
    <property type="entry name" value="ABC2_TM_bact-type"/>
</dbReference>
<feature type="transmembrane region" description="Helical" evidence="9">
    <location>
        <begin position="59"/>
        <end position="77"/>
    </location>
</feature>
<evidence type="ECO:0000256" key="4">
    <source>
        <dbReference type="ARBA" id="ARBA00022475"/>
    </source>
</evidence>
<evidence type="ECO:0000256" key="7">
    <source>
        <dbReference type="ARBA" id="ARBA00022989"/>
    </source>
</evidence>
<feature type="domain" description="ABC transmembrane type-2" evidence="10">
    <location>
        <begin position="53"/>
        <end position="280"/>
    </location>
</feature>
<feature type="transmembrane region" description="Helical" evidence="9">
    <location>
        <begin position="260"/>
        <end position="277"/>
    </location>
</feature>
<dbReference type="InterPro" id="IPR013525">
    <property type="entry name" value="ABC2_TM"/>
</dbReference>
<keyword evidence="6 9" id="KW-0812">Transmembrane</keyword>
<keyword evidence="3 9" id="KW-0813">Transport</keyword>
<dbReference type="Pfam" id="PF01061">
    <property type="entry name" value="ABC2_membrane"/>
    <property type="match status" value="1"/>
</dbReference>